<dbReference type="OrthoDB" id="832379at2"/>
<evidence type="ECO:0000313" key="2">
    <source>
        <dbReference type="Proteomes" id="UP000029554"/>
    </source>
</evidence>
<reference evidence="1 2" key="1">
    <citation type="submission" date="2014-09" db="EMBL/GenBank/DDBJ databases">
        <title>Whole Genome Shotgun of Flavobacterium aquatile LMG 4008.</title>
        <authorList>
            <person name="Gale A.N."/>
            <person name="Pipes S.E."/>
            <person name="Newman J.D."/>
        </authorList>
    </citation>
    <scope>NUCLEOTIDE SEQUENCE [LARGE SCALE GENOMIC DNA]</scope>
    <source>
        <strain evidence="1 2">LMG 4008</strain>
    </source>
</reference>
<dbReference type="RefSeq" id="WP_035125893.1">
    <property type="nucleotide sequence ID" value="NZ_JRHH01000003.1"/>
</dbReference>
<evidence type="ECO:0000313" key="1">
    <source>
        <dbReference type="EMBL" id="KGD68218.1"/>
    </source>
</evidence>
<dbReference type="PROSITE" id="PS51257">
    <property type="entry name" value="PROKAR_LIPOPROTEIN"/>
    <property type="match status" value="1"/>
</dbReference>
<dbReference type="eggNOG" id="ENOG502Z9DW">
    <property type="taxonomic scope" value="Bacteria"/>
</dbReference>
<evidence type="ECO:0008006" key="3">
    <source>
        <dbReference type="Google" id="ProtNLM"/>
    </source>
</evidence>
<dbReference type="STRING" id="1453498.LG45_07955"/>
<comment type="caution">
    <text evidence="1">The sequence shown here is derived from an EMBL/GenBank/DDBJ whole genome shotgun (WGS) entry which is preliminary data.</text>
</comment>
<name>A0A095U0S8_9FLAO</name>
<proteinExistence type="predicted"/>
<protein>
    <recommendedName>
        <fullName evidence="3">Lipocalin-like domain-containing protein</fullName>
    </recommendedName>
</protein>
<accession>A0A095U0S8</accession>
<keyword evidence="2" id="KW-1185">Reference proteome</keyword>
<dbReference type="EMBL" id="JRHH01000003">
    <property type="protein sequence ID" value="KGD68218.1"/>
    <property type="molecule type" value="Genomic_DNA"/>
</dbReference>
<gene>
    <name evidence="1" type="ORF">LG45_07955</name>
</gene>
<dbReference type="AlphaFoldDB" id="A0A095U0S8"/>
<dbReference type="Proteomes" id="UP000029554">
    <property type="component" value="Unassembled WGS sequence"/>
</dbReference>
<organism evidence="1 2">
    <name type="scientific">Flavobacterium aquatile LMG 4008 = ATCC 11947</name>
    <dbReference type="NCBI Taxonomy" id="1453498"/>
    <lineage>
        <taxon>Bacteria</taxon>
        <taxon>Pseudomonadati</taxon>
        <taxon>Bacteroidota</taxon>
        <taxon>Flavobacteriia</taxon>
        <taxon>Flavobacteriales</taxon>
        <taxon>Flavobacteriaceae</taxon>
        <taxon>Flavobacterium</taxon>
    </lineage>
</organism>
<sequence length="345" mass="38467">MKASQFIFLGFLSILFFSCQKEENEVIQDPTQNLNKTSPLVNLLSRVSQNATSQDNVLDNSSCFSVQLPVTVIVNGDNVVVQTEADYQTVQDAIDAFSDDDDIVNFIYPITIQYQNFSTQVINNSDALDDVLDDCEDNDDDFDEIDCITLNYPVVLNIYDSNNQLASTLTITNDVQFYNFIENLDDNEFIAINYPISIVDSNGNNIVITSNSQLEDIIEESIDDCDDNSGGGGSADFSDVITNGTWYVSYFFEGDDNETSDYVGYNFTFSATGTITIVKASTTTNGSWSNYIDSGDDILSLNFDDSNLDELEEDWEITEYSSTVIKLKHISGGDGETDYLYFTKN</sequence>